<comment type="caution">
    <text evidence="2">The sequence shown here is derived from an EMBL/GenBank/DDBJ whole genome shotgun (WGS) entry which is preliminary data.</text>
</comment>
<dbReference type="InterPro" id="IPR025714">
    <property type="entry name" value="Methyltranfer_dom"/>
</dbReference>
<evidence type="ECO:0000313" key="2">
    <source>
        <dbReference type="EMBL" id="KKK77876.1"/>
    </source>
</evidence>
<dbReference type="Gene3D" id="3.40.50.150">
    <property type="entry name" value="Vaccinia Virus protein VP39"/>
    <property type="match status" value="1"/>
</dbReference>
<reference evidence="2" key="1">
    <citation type="journal article" date="2015" name="Nature">
        <title>Complex archaea that bridge the gap between prokaryotes and eukaryotes.</title>
        <authorList>
            <person name="Spang A."/>
            <person name="Saw J.H."/>
            <person name="Jorgensen S.L."/>
            <person name="Zaremba-Niedzwiedzka K."/>
            <person name="Martijn J."/>
            <person name="Lind A.E."/>
            <person name="van Eijk R."/>
            <person name="Schleper C."/>
            <person name="Guy L."/>
            <person name="Ettema T.J."/>
        </authorList>
    </citation>
    <scope>NUCLEOTIDE SEQUENCE</scope>
</reference>
<name>A0A0F9AZW9_9ZZZZ</name>
<gene>
    <name evidence="2" type="ORF">LCGC14_2849170</name>
</gene>
<dbReference type="AlphaFoldDB" id="A0A0F9AZW9"/>
<feature type="domain" description="Methyltransferase" evidence="1">
    <location>
        <begin position="3"/>
        <end position="107"/>
    </location>
</feature>
<dbReference type="SUPFAM" id="SSF53335">
    <property type="entry name" value="S-adenosyl-L-methionine-dependent methyltransferases"/>
    <property type="match status" value="1"/>
</dbReference>
<dbReference type="EMBL" id="LAZR01054745">
    <property type="protein sequence ID" value="KKK77876.1"/>
    <property type="molecule type" value="Genomic_DNA"/>
</dbReference>
<feature type="non-terminal residue" evidence="2">
    <location>
        <position position="1"/>
    </location>
</feature>
<protein>
    <recommendedName>
        <fullName evidence="1">Methyltransferase domain-containing protein</fullName>
    </recommendedName>
</protein>
<proteinExistence type="predicted"/>
<evidence type="ECO:0000259" key="1">
    <source>
        <dbReference type="Pfam" id="PF13847"/>
    </source>
</evidence>
<sequence>FTDIDFYGYDMAASIIQKNTEKARSLGFMNLLFVQDSLLNSRKTKTFDLVTCFSTLHYVEEIELAIKRLFEGLTPEGYLIFNYPNIYTRKNYQEDIQPDDEYMKRRFALLLAGRNLISQRRIQEILGARPKKFYSSIKSNIYVMVRNT</sequence>
<dbReference type="Pfam" id="PF13847">
    <property type="entry name" value="Methyltransf_31"/>
    <property type="match status" value="1"/>
</dbReference>
<accession>A0A0F9AZW9</accession>
<dbReference type="InterPro" id="IPR029063">
    <property type="entry name" value="SAM-dependent_MTases_sf"/>
</dbReference>
<dbReference type="PANTHER" id="PTHR43861">
    <property type="entry name" value="TRANS-ACONITATE 2-METHYLTRANSFERASE-RELATED"/>
    <property type="match status" value="1"/>
</dbReference>
<organism evidence="2">
    <name type="scientific">marine sediment metagenome</name>
    <dbReference type="NCBI Taxonomy" id="412755"/>
    <lineage>
        <taxon>unclassified sequences</taxon>
        <taxon>metagenomes</taxon>
        <taxon>ecological metagenomes</taxon>
    </lineage>
</organism>